<name>A0A8J7GB67_9ACTN</name>
<protein>
    <recommendedName>
        <fullName evidence="3">Uridine kinase</fullName>
    </recommendedName>
</protein>
<evidence type="ECO:0000313" key="2">
    <source>
        <dbReference type="Proteomes" id="UP000622552"/>
    </source>
</evidence>
<dbReference type="RefSeq" id="WP_197002349.1">
    <property type="nucleotide sequence ID" value="NZ_BONS01000003.1"/>
</dbReference>
<dbReference type="EMBL" id="JADOUF010000001">
    <property type="protein sequence ID" value="MBG6135204.1"/>
    <property type="molecule type" value="Genomic_DNA"/>
</dbReference>
<dbReference type="InterPro" id="IPR027417">
    <property type="entry name" value="P-loop_NTPase"/>
</dbReference>
<reference evidence="1" key="1">
    <citation type="submission" date="2020-11" db="EMBL/GenBank/DDBJ databases">
        <title>Sequencing the genomes of 1000 actinobacteria strains.</title>
        <authorList>
            <person name="Klenk H.-P."/>
        </authorList>
    </citation>
    <scope>NUCLEOTIDE SEQUENCE</scope>
    <source>
        <strain evidence="1">DSM 45356</strain>
    </source>
</reference>
<keyword evidence="2" id="KW-1185">Reference proteome</keyword>
<accession>A0A8J7GB67</accession>
<comment type="caution">
    <text evidence="1">The sequence shown here is derived from an EMBL/GenBank/DDBJ whole genome shotgun (WGS) entry which is preliminary data.</text>
</comment>
<evidence type="ECO:0000313" key="1">
    <source>
        <dbReference type="EMBL" id="MBG6135204.1"/>
    </source>
</evidence>
<dbReference type="Proteomes" id="UP000622552">
    <property type="component" value="Unassembled WGS sequence"/>
</dbReference>
<organism evidence="1 2">
    <name type="scientific">Longispora fulva</name>
    <dbReference type="NCBI Taxonomy" id="619741"/>
    <lineage>
        <taxon>Bacteria</taxon>
        <taxon>Bacillati</taxon>
        <taxon>Actinomycetota</taxon>
        <taxon>Actinomycetes</taxon>
        <taxon>Micromonosporales</taxon>
        <taxon>Micromonosporaceae</taxon>
        <taxon>Longispora</taxon>
    </lineage>
</organism>
<proteinExistence type="predicted"/>
<gene>
    <name evidence="1" type="ORF">IW245_001398</name>
</gene>
<sequence>MRIRAVTPEVLVTELADRIAAAPPDGWVRVALDGAPAAHPGRLADDLVAPLRLRGRATLRVSAADFLRPASLRYEFGRTDPDSYYSDWLDARALNREVLDPLAEGGTGRVVRALWDAASDRATRTPYEVLAPGGVVLVDGALLLGQGLSFDLAVHLWLSPGALARRTPPEEHWTLPAFARYENEVGPTGFADLVVRMDDPRRPAVFTPLAD</sequence>
<dbReference type="AlphaFoldDB" id="A0A8J7GB67"/>
<dbReference type="Gene3D" id="3.40.50.300">
    <property type="entry name" value="P-loop containing nucleotide triphosphate hydrolases"/>
    <property type="match status" value="1"/>
</dbReference>
<evidence type="ECO:0008006" key="3">
    <source>
        <dbReference type="Google" id="ProtNLM"/>
    </source>
</evidence>